<name>A0ABX6P2S3_9BURK</name>
<keyword evidence="2" id="KW-1185">Reference proteome</keyword>
<reference evidence="1 2" key="1">
    <citation type="submission" date="2020-05" db="EMBL/GenBank/DDBJ databases">
        <title>Ramlibacter rhizophilus sp. nov., isolated from rhizosphere soil of national flower Mugunghwa from South Korea.</title>
        <authorList>
            <person name="Zheng-Fei Y."/>
            <person name="Huan T."/>
        </authorList>
    </citation>
    <scope>NUCLEOTIDE SEQUENCE [LARGE SCALE GENOMIC DNA]</scope>
    <source>
        <strain evidence="1 2">H242</strain>
    </source>
</reference>
<evidence type="ECO:0000313" key="1">
    <source>
        <dbReference type="EMBL" id="QJW84355.1"/>
    </source>
</evidence>
<dbReference type="EMBL" id="CP053418">
    <property type="protein sequence ID" value="QJW84355.1"/>
    <property type="molecule type" value="Genomic_DNA"/>
</dbReference>
<dbReference type="Proteomes" id="UP000500826">
    <property type="component" value="Chromosome"/>
</dbReference>
<protein>
    <submittedName>
        <fullName evidence="1">Uncharacterized protein</fullName>
    </submittedName>
</protein>
<reference evidence="1 2" key="2">
    <citation type="submission" date="2020-05" db="EMBL/GenBank/DDBJ databases">
        <authorList>
            <person name="Khan S.A."/>
            <person name="Jeon C.O."/>
            <person name="Chun B.H."/>
        </authorList>
    </citation>
    <scope>NUCLEOTIDE SEQUENCE [LARGE SCALE GENOMIC DNA]</scope>
    <source>
        <strain evidence="1 2">H242</strain>
    </source>
</reference>
<sequence length="70" mass="7712">MFAFRALLDRATEQTPDYVINWMRALLTPAENECGPVCLGRAEGEQAGKVYAAIRQLRQALPAVEGHKPA</sequence>
<proteinExistence type="predicted"/>
<organism evidence="1 2">
    <name type="scientific">Ramlibacter terrae</name>
    <dbReference type="NCBI Taxonomy" id="2732511"/>
    <lineage>
        <taxon>Bacteria</taxon>
        <taxon>Pseudomonadati</taxon>
        <taxon>Pseudomonadota</taxon>
        <taxon>Betaproteobacteria</taxon>
        <taxon>Burkholderiales</taxon>
        <taxon>Comamonadaceae</taxon>
        <taxon>Ramlibacter</taxon>
    </lineage>
</organism>
<accession>A0ABX6P2S3</accession>
<gene>
    <name evidence="1" type="ORF">HK414_12960</name>
</gene>
<evidence type="ECO:0000313" key="2">
    <source>
        <dbReference type="Proteomes" id="UP000500826"/>
    </source>
</evidence>